<dbReference type="Proteomes" id="UP000694844">
    <property type="component" value="Chromosome 3"/>
</dbReference>
<dbReference type="InterPro" id="IPR011333">
    <property type="entry name" value="SKP1/BTB/POZ_sf"/>
</dbReference>
<gene>
    <name evidence="3" type="primary">LOC111126267</name>
</gene>
<dbReference type="AlphaFoldDB" id="A0A8B8DFL3"/>
<evidence type="ECO:0000313" key="2">
    <source>
        <dbReference type="Proteomes" id="UP000694844"/>
    </source>
</evidence>
<protein>
    <submittedName>
        <fullName evidence="3">BTB/POZ domain-containing protein KCTD4-like</fullName>
    </submittedName>
</protein>
<keyword evidence="2" id="KW-1185">Reference proteome</keyword>
<organism evidence="2 3">
    <name type="scientific">Crassostrea virginica</name>
    <name type="common">Eastern oyster</name>
    <dbReference type="NCBI Taxonomy" id="6565"/>
    <lineage>
        <taxon>Eukaryota</taxon>
        <taxon>Metazoa</taxon>
        <taxon>Spiralia</taxon>
        <taxon>Lophotrochozoa</taxon>
        <taxon>Mollusca</taxon>
        <taxon>Bivalvia</taxon>
        <taxon>Autobranchia</taxon>
        <taxon>Pteriomorphia</taxon>
        <taxon>Ostreida</taxon>
        <taxon>Ostreoidea</taxon>
        <taxon>Ostreidae</taxon>
        <taxon>Crassostrea</taxon>
    </lineage>
</organism>
<dbReference type="SUPFAM" id="SSF54695">
    <property type="entry name" value="POZ domain"/>
    <property type="match status" value="1"/>
</dbReference>
<dbReference type="GeneID" id="111126267"/>
<dbReference type="Gene3D" id="3.30.710.10">
    <property type="entry name" value="Potassium Channel Kv1.1, Chain A"/>
    <property type="match status" value="1"/>
</dbReference>
<name>A0A8B8DFL3_CRAVI</name>
<dbReference type="Pfam" id="PF02214">
    <property type="entry name" value="BTB_2"/>
    <property type="match status" value="1"/>
</dbReference>
<dbReference type="InterPro" id="IPR003131">
    <property type="entry name" value="T1-type_BTB"/>
</dbReference>
<dbReference type="GO" id="GO:0051260">
    <property type="term" value="P:protein homooligomerization"/>
    <property type="evidence" value="ECO:0007669"/>
    <property type="project" value="InterPro"/>
</dbReference>
<sequence length="157" mass="18330">MAIHRMADRAPRDKILKLNVGGVFYTTMKSTLTGVYGSYLWRVATGDQYVMRDEKGSLFIDRDGYVFRYVLNFLRTNRLVVPQGYKELHMLKEEAEFFGLEDLSAQVDKIIKSRNRKPRPKLSRRFSRSWSSDLTKICTDENGSVIFEDDASDFFYD</sequence>
<evidence type="ECO:0000313" key="3">
    <source>
        <dbReference type="RefSeq" id="XP_022326490.1"/>
    </source>
</evidence>
<dbReference type="KEGG" id="cvn:111126267"/>
<dbReference type="SMART" id="SM00225">
    <property type="entry name" value="BTB"/>
    <property type="match status" value="1"/>
</dbReference>
<dbReference type="PANTHER" id="PTHR14499:SF144">
    <property type="entry name" value="POTASSIUM CHANNEL TETRAMERISATION-TYPE BTB DOMAIN-CONTAINING PROTEIN"/>
    <property type="match status" value="1"/>
</dbReference>
<dbReference type="OrthoDB" id="2414723at2759"/>
<reference evidence="3" key="1">
    <citation type="submission" date="2025-08" db="UniProtKB">
        <authorList>
            <consortium name="RefSeq"/>
        </authorList>
    </citation>
    <scope>IDENTIFICATION</scope>
    <source>
        <tissue evidence="3">Whole sample</tissue>
    </source>
</reference>
<dbReference type="InterPro" id="IPR000210">
    <property type="entry name" value="BTB/POZ_dom"/>
</dbReference>
<feature type="domain" description="BTB" evidence="1">
    <location>
        <begin position="14"/>
        <end position="115"/>
    </location>
</feature>
<evidence type="ECO:0000259" key="1">
    <source>
        <dbReference type="SMART" id="SM00225"/>
    </source>
</evidence>
<dbReference type="PANTHER" id="PTHR14499">
    <property type="entry name" value="POTASSIUM CHANNEL TETRAMERIZATION DOMAIN-CONTAINING"/>
    <property type="match status" value="1"/>
</dbReference>
<proteinExistence type="predicted"/>
<accession>A0A8B8DFL3</accession>
<dbReference type="RefSeq" id="XP_022326490.1">
    <property type="nucleotide sequence ID" value="XM_022470782.1"/>
</dbReference>